<feature type="compositionally biased region" description="Pro residues" evidence="1">
    <location>
        <begin position="76"/>
        <end position="92"/>
    </location>
</feature>
<comment type="caution">
    <text evidence="4">The sequence shown here is derived from an EMBL/GenBank/DDBJ whole genome shotgun (WGS) entry which is preliminary data.</text>
</comment>
<dbReference type="InterPro" id="IPR025263">
    <property type="entry name" value="YhdP_central"/>
</dbReference>
<dbReference type="Pfam" id="PF13116">
    <property type="entry name" value="YhdP"/>
    <property type="match status" value="1"/>
</dbReference>
<evidence type="ECO:0000259" key="3">
    <source>
        <dbReference type="Pfam" id="PF13116"/>
    </source>
</evidence>
<dbReference type="Proteomes" id="UP000321832">
    <property type="component" value="Unassembled WGS sequence"/>
</dbReference>
<dbReference type="PANTHER" id="PTHR38690:SF1">
    <property type="entry name" value="PROTEASE"/>
    <property type="match status" value="1"/>
</dbReference>
<evidence type="ECO:0000256" key="2">
    <source>
        <dbReference type="SAM" id="Phobius"/>
    </source>
</evidence>
<keyword evidence="2" id="KW-0472">Membrane</keyword>
<proteinExistence type="predicted"/>
<keyword evidence="5" id="KW-1185">Reference proteome</keyword>
<reference evidence="4 5" key="1">
    <citation type="submission" date="2019-08" db="EMBL/GenBank/DDBJ databases">
        <authorList>
            <person name="Khan S.A."/>
            <person name="Jeon C.O."/>
            <person name="Jeong S.E."/>
        </authorList>
    </citation>
    <scope>NUCLEOTIDE SEQUENCE [LARGE SCALE GENOMIC DNA]</scope>
    <source>
        <strain evidence="5">IMCC1728</strain>
    </source>
</reference>
<evidence type="ECO:0000313" key="5">
    <source>
        <dbReference type="Proteomes" id="UP000321832"/>
    </source>
</evidence>
<dbReference type="PANTHER" id="PTHR38690">
    <property type="entry name" value="PROTEASE-RELATED"/>
    <property type="match status" value="1"/>
</dbReference>
<keyword evidence="2" id="KW-0812">Transmembrane</keyword>
<evidence type="ECO:0000313" key="4">
    <source>
        <dbReference type="EMBL" id="TXC67040.1"/>
    </source>
</evidence>
<sequence length="92" mass="9855">MARETQDLRVVVVPEINAGTASLAYAAINPAVGLGTFLAQMFLRRPLTEAGTREFHVSGPWSDPKVERIERKVAEPAPPLDAPAAPPRPAAQ</sequence>
<name>A0A5C6U352_9BURK</name>
<accession>A0A5C6U352</accession>
<dbReference type="InterPro" id="IPR011836">
    <property type="entry name" value="YhdP"/>
</dbReference>
<keyword evidence="2" id="KW-1133">Transmembrane helix</keyword>
<gene>
    <name evidence="4" type="ORF">FSC37_18640</name>
</gene>
<organism evidence="4 5">
    <name type="scientific">Piscinibacter aquaticus</name>
    <dbReference type="NCBI Taxonomy" id="392597"/>
    <lineage>
        <taxon>Bacteria</taxon>
        <taxon>Pseudomonadati</taxon>
        <taxon>Pseudomonadota</taxon>
        <taxon>Betaproteobacteria</taxon>
        <taxon>Burkholderiales</taxon>
        <taxon>Sphaerotilaceae</taxon>
        <taxon>Piscinibacter</taxon>
    </lineage>
</organism>
<feature type="region of interest" description="Disordered" evidence="1">
    <location>
        <begin position="71"/>
        <end position="92"/>
    </location>
</feature>
<feature type="transmembrane region" description="Helical" evidence="2">
    <location>
        <begin position="23"/>
        <end position="43"/>
    </location>
</feature>
<evidence type="ECO:0000256" key="1">
    <source>
        <dbReference type="SAM" id="MobiDB-lite"/>
    </source>
</evidence>
<dbReference type="EMBL" id="VOPW01000001">
    <property type="protein sequence ID" value="TXC67040.1"/>
    <property type="molecule type" value="Genomic_DNA"/>
</dbReference>
<feature type="domain" description="YhdP central" evidence="3">
    <location>
        <begin position="1"/>
        <end position="66"/>
    </location>
</feature>
<dbReference type="AlphaFoldDB" id="A0A5C6U352"/>
<protein>
    <recommendedName>
        <fullName evidence="3">YhdP central domain-containing protein</fullName>
    </recommendedName>
</protein>